<proteinExistence type="predicted"/>
<dbReference type="InterPro" id="IPR009964">
    <property type="entry name" value="DUF1491"/>
</dbReference>
<evidence type="ECO:0008006" key="2">
    <source>
        <dbReference type="Google" id="ProtNLM"/>
    </source>
</evidence>
<reference evidence="1" key="1">
    <citation type="submission" date="2018-06" db="EMBL/GenBank/DDBJ databases">
        <authorList>
            <person name="Zhirakovskaya E."/>
        </authorList>
    </citation>
    <scope>NUCLEOTIDE SEQUENCE</scope>
</reference>
<gene>
    <name evidence="1" type="ORF">MNBD_ALPHA06-1132</name>
</gene>
<name>A0A3B0S4H0_9ZZZZ</name>
<sequence length="110" mass="12428">MNLLRSDITVQALIRRATSNGAFAVVRKHGDDDAGSVLVMVSTMDGLATLYGPTRDENFNRVWERLCPPASPEVEIEKTLAKRLQFDPDIWVIEIEDRQGRHFLAETVMD</sequence>
<dbReference type="Pfam" id="PF07372">
    <property type="entry name" value="DUF1491"/>
    <property type="match status" value="1"/>
</dbReference>
<protein>
    <recommendedName>
        <fullName evidence="2">ATP-dependent Zn proteases</fullName>
    </recommendedName>
</protein>
<organism evidence="1">
    <name type="scientific">hydrothermal vent metagenome</name>
    <dbReference type="NCBI Taxonomy" id="652676"/>
    <lineage>
        <taxon>unclassified sequences</taxon>
        <taxon>metagenomes</taxon>
        <taxon>ecological metagenomes</taxon>
    </lineage>
</organism>
<dbReference type="Gene3D" id="3.40.1530.20">
    <property type="entry name" value="Protein of unknown function (DUF1491)"/>
    <property type="match status" value="1"/>
</dbReference>
<accession>A0A3B0S4H0</accession>
<dbReference type="EMBL" id="UOEE01000315">
    <property type="protein sequence ID" value="VAW01245.1"/>
    <property type="molecule type" value="Genomic_DNA"/>
</dbReference>
<evidence type="ECO:0000313" key="1">
    <source>
        <dbReference type="EMBL" id="VAW01245.1"/>
    </source>
</evidence>
<dbReference type="AlphaFoldDB" id="A0A3B0S4H0"/>